<evidence type="ECO:0000256" key="1">
    <source>
        <dbReference type="ARBA" id="ARBA00022603"/>
    </source>
</evidence>
<dbReference type="NCBIfam" id="TIGR00536">
    <property type="entry name" value="hemK_fam"/>
    <property type="match status" value="1"/>
</dbReference>
<feature type="domain" description="Methyltransferase small" evidence="6">
    <location>
        <begin position="111"/>
        <end position="204"/>
    </location>
</feature>
<keyword evidence="3 5" id="KW-0949">S-adenosyl-L-methionine</keyword>
<dbReference type="InterPro" id="IPR050320">
    <property type="entry name" value="N5-glutamine_MTase"/>
</dbReference>
<dbReference type="EMBL" id="CP093547">
    <property type="protein sequence ID" value="UNP28348.1"/>
    <property type="molecule type" value="Genomic_DNA"/>
</dbReference>
<organism evidence="8 9">
    <name type="scientific">Lysobacter gummosus</name>
    <dbReference type="NCBI Taxonomy" id="262324"/>
    <lineage>
        <taxon>Bacteria</taxon>
        <taxon>Pseudomonadati</taxon>
        <taxon>Pseudomonadota</taxon>
        <taxon>Gammaproteobacteria</taxon>
        <taxon>Lysobacterales</taxon>
        <taxon>Lysobacteraceae</taxon>
        <taxon>Lysobacter</taxon>
    </lineage>
</organism>
<dbReference type="RefSeq" id="WP_057943946.1">
    <property type="nucleotide sequence ID" value="NZ_CP011131.1"/>
</dbReference>
<keyword evidence="2 5" id="KW-0808">Transferase</keyword>
<dbReference type="HAMAP" id="MF_02126">
    <property type="entry name" value="RF_methyltr_PrmC"/>
    <property type="match status" value="1"/>
</dbReference>
<gene>
    <name evidence="5 8" type="primary">prmC</name>
    <name evidence="8" type="ORF">MOV92_17870</name>
</gene>
<dbReference type="Gene3D" id="1.10.8.10">
    <property type="entry name" value="DNA helicase RuvA subunit, C-terminal domain"/>
    <property type="match status" value="1"/>
</dbReference>
<dbReference type="GO" id="GO:0032259">
    <property type="term" value="P:methylation"/>
    <property type="evidence" value="ECO:0007669"/>
    <property type="project" value="UniProtKB-KW"/>
</dbReference>
<feature type="binding site" evidence="5">
    <location>
        <begin position="128"/>
        <end position="132"/>
    </location>
    <ligand>
        <name>S-adenosyl-L-methionine</name>
        <dbReference type="ChEBI" id="CHEBI:59789"/>
    </ligand>
</feature>
<feature type="binding site" evidence="5">
    <location>
        <position position="179"/>
    </location>
    <ligand>
        <name>S-adenosyl-L-methionine</name>
        <dbReference type="ChEBI" id="CHEBI:59789"/>
    </ligand>
</feature>
<evidence type="ECO:0000313" key="8">
    <source>
        <dbReference type="EMBL" id="UNP28348.1"/>
    </source>
</evidence>
<dbReference type="PANTHER" id="PTHR18895:SF74">
    <property type="entry name" value="MTRF1L RELEASE FACTOR GLUTAMINE METHYLTRANSFERASE"/>
    <property type="match status" value="1"/>
</dbReference>
<dbReference type="Pfam" id="PF05175">
    <property type="entry name" value="MTS"/>
    <property type="match status" value="1"/>
</dbReference>
<feature type="binding site" evidence="5">
    <location>
        <position position="151"/>
    </location>
    <ligand>
        <name>S-adenosyl-L-methionine</name>
        <dbReference type="ChEBI" id="CHEBI:59789"/>
    </ligand>
</feature>
<dbReference type="PANTHER" id="PTHR18895">
    <property type="entry name" value="HEMK METHYLTRANSFERASE"/>
    <property type="match status" value="1"/>
</dbReference>
<dbReference type="NCBIfam" id="TIGR03534">
    <property type="entry name" value="RF_mod_PrmC"/>
    <property type="match status" value="1"/>
</dbReference>
<dbReference type="Gene3D" id="3.40.50.150">
    <property type="entry name" value="Vaccinia Virus protein VP39"/>
    <property type="match status" value="1"/>
</dbReference>
<evidence type="ECO:0000256" key="4">
    <source>
        <dbReference type="ARBA" id="ARBA00048391"/>
    </source>
</evidence>
<dbReference type="InterPro" id="IPR040758">
    <property type="entry name" value="PrmC_N"/>
</dbReference>
<evidence type="ECO:0000259" key="7">
    <source>
        <dbReference type="Pfam" id="PF17827"/>
    </source>
</evidence>
<comment type="function">
    <text evidence="5">Methylates the class 1 translation termination release factors RF1/PrfA and RF2/PrfB on the glutamine residue of the universally conserved GGQ motif.</text>
</comment>
<dbReference type="Proteomes" id="UP000829194">
    <property type="component" value="Chromosome"/>
</dbReference>
<dbReference type="EC" id="2.1.1.297" evidence="5"/>
<evidence type="ECO:0000259" key="6">
    <source>
        <dbReference type="Pfam" id="PF05175"/>
    </source>
</evidence>
<keyword evidence="1 5" id="KW-0489">Methyltransferase</keyword>
<sequence>MISDPDSLRDAAFSPLPVAAVLREARSRIDPAEAEILLAHVLGRSRSWLFAHDDYRLDGEAARGFRDLLERRIEGEPVAYLIGHRGFWRFDLHVTPATLIPRPETERLVELALQRLPQERELSVADLGTGSGAIALALASERPRAMVIAVDVSAAALEIARGNARTLGLANVEFREGDWWAPLAGQRFDLIASNPPYIEERDEHLRQGDLRYEPLSALASGADGLDAIRAIAGGAPAHLRPGGWLLIEHGWEQGAAVRALLLAAGLVDAATERDWEDRDRVTLARMPAAAP</sequence>
<dbReference type="InterPro" id="IPR002052">
    <property type="entry name" value="DNA_methylase_N6_adenine_CS"/>
</dbReference>
<feature type="binding site" evidence="5">
    <location>
        <begin position="194"/>
        <end position="197"/>
    </location>
    <ligand>
        <name>substrate</name>
    </ligand>
</feature>
<dbReference type="InterPro" id="IPR019874">
    <property type="entry name" value="RF_methyltr_PrmC"/>
</dbReference>
<accession>A0ABY3X6Z3</accession>
<evidence type="ECO:0000256" key="2">
    <source>
        <dbReference type="ARBA" id="ARBA00022679"/>
    </source>
</evidence>
<comment type="similarity">
    <text evidence="5">Belongs to the protein N5-glutamine methyltransferase family. PrmC subfamily.</text>
</comment>
<dbReference type="GO" id="GO:0102559">
    <property type="term" value="F:peptide chain release factor N(5)-glutamine methyltransferase activity"/>
    <property type="evidence" value="ECO:0007669"/>
    <property type="project" value="UniProtKB-EC"/>
</dbReference>
<protein>
    <recommendedName>
        <fullName evidence="5">Release factor glutamine methyltransferase</fullName>
        <shortName evidence="5">RF MTase</shortName>
        <ecNumber evidence="5">2.1.1.297</ecNumber>
    </recommendedName>
    <alternativeName>
        <fullName evidence="5">N5-glutamine methyltransferase PrmC</fullName>
    </alternativeName>
    <alternativeName>
        <fullName evidence="5">Protein-(glutamine-N5) MTase PrmC</fullName>
    </alternativeName>
    <alternativeName>
        <fullName evidence="5">Protein-glutamine N-methyltransferase PrmC</fullName>
    </alternativeName>
</protein>
<dbReference type="CDD" id="cd02440">
    <property type="entry name" value="AdoMet_MTases"/>
    <property type="match status" value="1"/>
</dbReference>
<evidence type="ECO:0000256" key="3">
    <source>
        <dbReference type="ARBA" id="ARBA00022691"/>
    </source>
</evidence>
<name>A0ABY3X6Z3_9GAMM</name>
<comment type="catalytic activity">
    <reaction evidence="4 5">
        <text>L-glutaminyl-[peptide chain release factor] + S-adenosyl-L-methionine = N(5)-methyl-L-glutaminyl-[peptide chain release factor] + S-adenosyl-L-homocysteine + H(+)</text>
        <dbReference type="Rhea" id="RHEA:42896"/>
        <dbReference type="Rhea" id="RHEA-COMP:10271"/>
        <dbReference type="Rhea" id="RHEA-COMP:10272"/>
        <dbReference type="ChEBI" id="CHEBI:15378"/>
        <dbReference type="ChEBI" id="CHEBI:30011"/>
        <dbReference type="ChEBI" id="CHEBI:57856"/>
        <dbReference type="ChEBI" id="CHEBI:59789"/>
        <dbReference type="ChEBI" id="CHEBI:61891"/>
        <dbReference type="EC" id="2.1.1.297"/>
    </reaction>
</comment>
<proteinExistence type="inferred from homology"/>
<feature type="domain" description="Release factor glutamine methyltransferase N-terminal" evidence="7">
    <location>
        <begin position="20"/>
        <end position="83"/>
    </location>
</feature>
<evidence type="ECO:0000256" key="5">
    <source>
        <dbReference type="HAMAP-Rule" id="MF_02126"/>
    </source>
</evidence>
<feature type="binding site" evidence="5">
    <location>
        <position position="194"/>
    </location>
    <ligand>
        <name>S-adenosyl-L-methionine</name>
        <dbReference type="ChEBI" id="CHEBI:59789"/>
    </ligand>
</feature>
<dbReference type="InterPro" id="IPR004556">
    <property type="entry name" value="HemK-like"/>
</dbReference>
<reference evidence="8 9" key="1">
    <citation type="submission" date="2022-03" db="EMBL/GenBank/DDBJ databases">
        <title>Complete genome sequence of Lysobacter capsici VKM B-2533 and Lysobacter gummosus 10.1.1, promising sources of lytic agents.</title>
        <authorList>
            <person name="Tarlachkov S.V."/>
            <person name="Kudryakova I.V."/>
            <person name="Afoshin A.S."/>
            <person name="Leontyevskaya E.A."/>
            <person name="Leontyevskaya N.V."/>
        </authorList>
    </citation>
    <scope>NUCLEOTIDE SEQUENCE [LARGE SCALE GENOMIC DNA]</scope>
    <source>
        <strain evidence="8 9">10.1.1</strain>
    </source>
</reference>
<dbReference type="Pfam" id="PF17827">
    <property type="entry name" value="PrmC_N"/>
    <property type="match status" value="1"/>
</dbReference>
<dbReference type="InterPro" id="IPR029063">
    <property type="entry name" value="SAM-dependent_MTases_sf"/>
</dbReference>
<keyword evidence="9" id="KW-1185">Reference proteome</keyword>
<evidence type="ECO:0000313" key="9">
    <source>
        <dbReference type="Proteomes" id="UP000829194"/>
    </source>
</evidence>
<dbReference type="SUPFAM" id="SSF53335">
    <property type="entry name" value="S-adenosyl-L-methionine-dependent methyltransferases"/>
    <property type="match status" value="1"/>
</dbReference>
<dbReference type="PROSITE" id="PS00092">
    <property type="entry name" value="N6_MTASE"/>
    <property type="match status" value="1"/>
</dbReference>
<dbReference type="InterPro" id="IPR007848">
    <property type="entry name" value="Small_mtfrase_dom"/>
</dbReference>